<evidence type="ECO:0000313" key="1">
    <source>
        <dbReference type="Proteomes" id="UP000095287"/>
    </source>
</evidence>
<reference evidence="2" key="1">
    <citation type="submission" date="2016-11" db="UniProtKB">
        <authorList>
            <consortium name="WormBaseParasite"/>
        </authorList>
    </citation>
    <scope>IDENTIFICATION</scope>
</reference>
<protein>
    <submittedName>
        <fullName evidence="2">Uncharacterized protein</fullName>
    </submittedName>
</protein>
<dbReference type="WBParaSite" id="L893_g13911.t1">
    <property type="protein sequence ID" value="L893_g13911.t1"/>
    <property type="gene ID" value="L893_g13911"/>
</dbReference>
<dbReference type="AlphaFoldDB" id="A0A1I7Y8S9"/>
<name>A0A1I7Y8S9_9BILA</name>
<organism evidence="1 2">
    <name type="scientific">Steinernema glaseri</name>
    <dbReference type="NCBI Taxonomy" id="37863"/>
    <lineage>
        <taxon>Eukaryota</taxon>
        <taxon>Metazoa</taxon>
        <taxon>Ecdysozoa</taxon>
        <taxon>Nematoda</taxon>
        <taxon>Chromadorea</taxon>
        <taxon>Rhabditida</taxon>
        <taxon>Tylenchina</taxon>
        <taxon>Panagrolaimomorpha</taxon>
        <taxon>Strongyloidoidea</taxon>
        <taxon>Steinernematidae</taxon>
        <taxon>Steinernema</taxon>
    </lineage>
</organism>
<evidence type="ECO:0000313" key="2">
    <source>
        <dbReference type="WBParaSite" id="L893_g13911.t1"/>
    </source>
</evidence>
<accession>A0A1I7Y8S9</accession>
<sequence>MRWFSGVSGVMCIQSTSSQVSVGKSKRGLRCMAYDIDPGTEVG</sequence>
<dbReference type="Proteomes" id="UP000095287">
    <property type="component" value="Unplaced"/>
</dbReference>
<proteinExistence type="predicted"/>
<keyword evidence="1" id="KW-1185">Reference proteome</keyword>